<feature type="compositionally biased region" description="Basic and acidic residues" evidence="2">
    <location>
        <begin position="298"/>
        <end position="310"/>
    </location>
</feature>
<feature type="region of interest" description="Disordered" evidence="2">
    <location>
        <begin position="289"/>
        <end position="311"/>
    </location>
</feature>
<dbReference type="GO" id="GO:0051879">
    <property type="term" value="F:Hsp90 protein binding"/>
    <property type="evidence" value="ECO:0007669"/>
    <property type="project" value="TreeGrafter"/>
</dbReference>
<dbReference type="GO" id="GO:0042162">
    <property type="term" value="F:telomeric DNA binding"/>
    <property type="evidence" value="ECO:0007669"/>
    <property type="project" value="TreeGrafter"/>
</dbReference>
<feature type="domain" description="Telomere length regulation protein conserved" evidence="3">
    <location>
        <begin position="1412"/>
        <end position="1483"/>
    </location>
</feature>
<dbReference type="RefSeq" id="XP_029217883.1">
    <property type="nucleotide sequence ID" value="XM_029366452.1"/>
</dbReference>
<dbReference type="Proteomes" id="UP000224006">
    <property type="component" value="Chromosome VII"/>
</dbReference>
<evidence type="ECO:0000259" key="3">
    <source>
        <dbReference type="Pfam" id="PF10193"/>
    </source>
</evidence>
<evidence type="ECO:0000256" key="1">
    <source>
        <dbReference type="ARBA" id="ARBA00006133"/>
    </source>
</evidence>
<dbReference type="PANTHER" id="PTHR15830:SF10">
    <property type="entry name" value="TELOMERE LENGTH REGULATION PROTEIN TEL2 HOMOLOG"/>
    <property type="match status" value="1"/>
</dbReference>
<dbReference type="PANTHER" id="PTHR15830">
    <property type="entry name" value="TELOMERE LENGTH REGULATION PROTEIN TEL2 FAMILY MEMBER"/>
    <property type="match status" value="1"/>
</dbReference>
<feature type="compositionally biased region" description="Basic and acidic residues" evidence="2">
    <location>
        <begin position="1"/>
        <end position="30"/>
    </location>
</feature>
<feature type="region of interest" description="Disordered" evidence="2">
    <location>
        <begin position="1697"/>
        <end position="1719"/>
    </location>
</feature>
<feature type="compositionally biased region" description="Basic and acidic residues" evidence="2">
    <location>
        <begin position="1045"/>
        <end position="1054"/>
    </location>
</feature>
<feature type="region of interest" description="Disordered" evidence="2">
    <location>
        <begin position="351"/>
        <end position="390"/>
    </location>
</feature>
<feature type="compositionally biased region" description="Acidic residues" evidence="2">
    <location>
        <begin position="1232"/>
        <end position="1241"/>
    </location>
</feature>
<dbReference type="VEuPathDB" id="ToxoDB:BESB_080900"/>
<evidence type="ECO:0000313" key="4">
    <source>
        <dbReference type="EMBL" id="PFH33874.1"/>
    </source>
</evidence>
<gene>
    <name evidence="4" type="ORF">BESB_080900</name>
</gene>
<proteinExistence type="inferred from homology"/>
<accession>A0A2A9M9J2</accession>
<feature type="compositionally biased region" description="Basic and acidic residues" evidence="2">
    <location>
        <begin position="83"/>
        <end position="100"/>
    </location>
</feature>
<dbReference type="GeneID" id="40313017"/>
<dbReference type="KEGG" id="bbes:BESB_080900"/>
<sequence length="1784" mass="190141">MERNWRRSKEADRRFDPPSGRGGEDGRRGVQQETLNESALQRESRAGLKAEATGKEGVKKLVYRGRIECTAEPRPRGSRKGQKREGKGSSEAQRGEKPPRHTQEIFHVFEFLWFAFSCKNRGGFTVANYADAALVRRVFLIASRHTEVFPYPSKSRSRRRGSYLRAAATAANSLPRRAPTALARPLPRRLLSSLLLPLLPPLLFRLPSLRRLRSGGRGRGGGGCPFFFSWRGAPRGEAAASVASEYAADVVYDLLLGVAFGLLDIPLWGRREQHQLFLRFFVPRAEGPEAVGSATGKAEGEGEGGDRADEGWEAGEAGVFSAPAIFSAFHRFLRDLPLLAASAPFLAAYRRPQSQPQPQRQPLHLSHGGEEESPGTGAAGERGNEREHSQAYHPSWRNLAVILHVLEAFLATPRTLPSLLSSLSLETPPAASWSSSAAGPRRSPAPAPLLRGDALLHALLNLPALVEAALRALPGGAAAACSSALLPPALASSAFSQRLGFAFVAVWRRALAATPHATRRRGGRACEAQALSVFGVAAPAEERQRSRGRSRALEGAASPEGSGLRSPRDGEEGRDAESEERPAGATGFASVPSEAPEALRVATRRFVLRGHASFLARALVASLLAATSFEEAAQTSEALCAEESGGSSCRGEAASAPVVSSQCGGDGRGGGASRAESAQPARRDHEEVCAVAFFITRELSREDACGPAAHAFVSVCLREASPLLFLAAAQLPGTDSLSLAFSAQQRDGPAHASLLAFHSAAAPRLACSILLGLLRVSSSSSPRAASRTVETRFLSQFLLTTLDPCASRPLPLPLSLFLLDLLAGSFASATSSSPVVNPASSASAAALSAPPGPAFSPFFALAFLDLLQHLLQLWANQDCELVSLSLHQHLLLACLLARALASLAYLERVLGVRPSGPEAARASRPAAEEPLRAADALLRSRLRTAFSANKKFSCLMRGIHARLASSEEFLRLLGMLLAERIARETLARLGKTSKADAPQGVQAGEEGEEEGLAFRELRDPQVVSRHPKLLLFAAAESARWIHAPRPELVERPGDGDAVGSGGAEAPAEAGRARPGGGGPQPAHGGDEEQTLPPYEPVGETLEELQRVRALAAVLHEKRCRSRAQGFASAPSCFAKLNEEAGNRHAVRADACMRSLEGESREEGRDTLRESQASSGASSPHARRATSALRSCAPEPASCAAESCAAGGEHAEECGREQAKAKGRAIQIVSDEATSDEEDEDDRYFQSLPDLPVFDASGSGGPAPGASAAARASSYSPLASASPSPSSPSPLASLAGASHFFVLPSPPPGAPNLPQSVRQVVEWLSGEIHIVDEATSHFSSVDPCTPPATMAGPNELPAHRLYRVAAALHCCPLLLLLQADLPGSPQAFLRQRQRDGDRDANALLASREFQDVHLAPRLLRLLLSIQTNIGEAPGELEVLRRTSISALLAVQLAPLLSPVCETLLDSQVSLHQKLLLLDALQRAAAWLAAGAPRNWRLLRPDMPEEEGGDAEAANRDSAEEGRDEAKTEEGGGPFLEPSAEGSREGGDRRARRFAHPSRAASSSMNLFMPHSSAVCTRMLSLLDLPAYPSSDFAEEQMHAHRLACHERLLQQETVVASLLHTVGAAMQLSGRASLDAEELAAMTFRAAVRFKDHKDRNVRRAALALLAAATSVARSLDTLLSSIEYAERSLGCTHALAQRAGGSGEPTGEARRLSTQEDDDSGLWSFRDENAGFLLREKEVYVVGAEVKGGQGTVEWLKTQMQEDPDELCRRLASLVLGLWLELPS</sequence>
<feature type="region of interest" description="Disordered" evidence="2">
    <location>
        <begin position="657"/>
        <end position="680"/>
    </location>
</feature>
<name>A0A2A9M9J2_BESBE</name>
<dbReference type="InterPro" id="IPR019337">
    <property type="entry name" value="Telomere_length_regulation_dom"/>
</dbReference>
<dbReference type="InterPro" id="IPR051970">
    <property type="entry name" value="TEL2_Regulation"/>
</dbReference>
<reference evidence="4 5" key="1">
    <citation type="submission" date="2017-09" db="EMBL/GenBank/DDBJ databases">
        <title>Genome sequencing of Besnoitia besnoiti strain Bb-Ger1.</title>
        <authorList>
            <person name="Schares G."/>
            <person name="Venepally P."/>
            <person name="Lorenzi H.A."/>
        </authorList>
    </citation>
    <scope>NUCLEOTIDE SEQUENCE [LARGE SCALE GENOMIC DNA]</scope>
    <source>
        <strain evidence="4 5">Bb-Ger1</strain>
    </source>
</reference>
<dbReference type="InterPro" id="IPR038528">
    <property type="entry name" value="TEL2_C_sf"/>
</dbReference>
<feature type="region of interest" description="Disordered" evidence="2">
    <location>
        <begin position="1"/>
        <end position="52"/>
    </location>
</feature>
<feature type="region of interest" description="Disordered" evidence="2">
    <location>
        <begin position="1156"/>
        <end position="1188"/>
    </location>
</feature>
<feature type="region of interest" description="Disordered" evidence="2">
    <location>
        <begin position="1497"/>
        <end position="1556"/>
    </location>
</feature>
<dbReference type="GO" id="GO:0051083">
    <property type="term" value="P:'de novo' cotranslational protein folding"/>
    <property type="evidence" value="ECO:0007669"/>
    <property type="project" value="TreeGrafter"/>
</dbReference>
<evidence type="ECO:0000256" key="2">
    <source>
        <dbReference type="SAM" id="MobiDB-lite"/>
    </source>
</evidence>
<dbReference type="OrthoDB" id="333287at2759"/>
<feature type="compositionally biased region" description="Basic and acidic residues" evidence="2">
    <location>
        <begin position="1156"/>
        <end position="1168"/>
    </location>
</feature>
<organism evidence="4 5">
    <name type="scientific">Besnoitia besnoiti</name>
    <name type="common">Apicomplexan protozoan</name>
    <dbReference type="NCBI Taxonomy" id="94643"/>
    <lineage>
        <taxon>Eukaryota</taxon>
        <taxon>Sar</taxon>
        <taxon>Alveolata</taxon>
        <taxon>Apicomplexa</taxon>
        <taxon>Conoidasida</taxon>
        <taxon>Coccidia</taxon>
        <taxon>Eucoccidiorida</taxon>
        <taxon>Eimeriorina</taxon>
        <taxon>Sarcocystidae</taxon>
        <taxon>Besnoitia</taxon>
    </lineage>
</organism>
<dbReference type="EMBL" id="NWUJ01000008">
    <property type="protein sequence ID" value="PFH33874.1"/>
    <property type="molecule type" value="Genomic_DNA"/>
</dbReference>
<feature type="region of interest" description="Disordered" evidence="2">
    <location>
        <begin position="990"/>
        <end position="1011"/>
    </location>
</feature>
<feature type="region of interest" description="Disordered" evidence="2">
    <location>
        <begin position="542"/>
        <end position="593"/>
    </location>
</feature>
<dbReference type="Gene3D" id="1.25.40.720">
    <property type="entry name" value="Telomere length regulation protein 2, C-terminal domain"/>
    <property type="match status" value="1"/>
</dbReference>
<feature type="region of interest" description="Disordered" evidence="2">
    <location>
        <begin position="69"/>
        <end position="100"/>
    </location>
</feature>
<feature type="compositionally biased region" description="Basic and acidic residues" evidence="2">
    <location>
        <begin position="1511"/>
        <end position="1528"/>
    </location>
</feature>
<comment type="similarity">
    <text evidence="1">Belongs to the TEL2 family.</text>
</comment>
<evidence type="ECO:0000313" key="5">
    <source>
        <dbReference type="Proteomes" id="UP000224006"/>
    </source>
</evidence>
<feature type="compositionally biased region" description="Basic and acidic residues" evidence="2">
    <location>
        <begin position="566"/>
        <end position="582"/>
    </location>
</feature>
<feature type="region of interest" description="Disordered" evidence="2">
    <location>
        <begin position="1045"/>
        <end position="1094"/>
    </location>
</feature>
<feature type="region of interest" description="Disordered" evidence="2">
    <location>
        <begin position="1219"/>
        <end position="1268"/>
    </location>
</feature>
<dbReference type="Pfam" id="PF10193">
    <property type="entry name" value="Telomere_reg-2"/>
    <property type="match status" value="1"/>
</dbReference>
<keyword evidence="5" id="KW-1185">Reference proteome</keyword>
<feature type="compositionally biased region" description="Low complexity" evidence="2">
    <location>
        <begin position="351"/>
        <end position="362"/>
    </location>
</feature>
<dbReference type="GO" id="GO:0005829">
    <property type="term" value="C:cytosol"/>
    <property type="evidence" value="ECO:0007669"/>
    <property type="project" value="TreeGrafter"/>
</dbReference>
<comment type="caution">
    <text evidence="4">The sequence shown here is derived from an EMBL/GenBank/DDBJ whole genome shotgun (WGS) entry which is preliminary data.</text>
</comment>
<protein>
    <recommendedName>
        <fullName evidence="3">Telomere length regulation protein conserved domain-containing protein</fullName>
    </recommendedName>
</protein>
<feature type="compositionally biased region" description="Basic and acidic residues" evidence="2">
    <location>
        <begin position="40"/>
        <end position="52"/>
    </location>
</feature>